<feature type="compositionally biased region" description="Basic and acidic residues" evidence="8">
    <location>
        <begin position="1267"/>
        <end position="1276"/>
    </location>
</feature>
<feature type="region of interest" description="Disordered" evidence="8">
    <location>
        <begin position="710"/>
        <end position="740"/>
    </location>
</feature>
<reference evidence="11" key="1">
    <citation type="thesis" date="2020" institute="ProQuest LLC" country="789 East Eisenhower Parkway, Ann Arbor, MI, USA">
        <title>Comparative Genomics and Chromosome Evolution.</title>
        <authorList>
            <person name="Mudd A.B."/>
        </authorList>
    </citation>
    <scope>NUCLEOTIDE SEQUENCE</scope>
    <source>
        <strain evidence="11">Female2</strain>
        <tissue evidence="11">Blood</tissue>
    </source>
</reference>
<evidence type="ECO:0000256" key="2">
    <source>
        <dbReference type="ARBA" id="ARBA00006469"/>
    </source>
</evidence>
<dbReference type="InterPro" id="IPR001478">
    <property type="entry name" value="PDZ"/>
</dbReference>
<dbReference type="SUPFAM" id="SSF50156">
    <property type="entry name" value="PDZ domain-like"/>
    <property type="match status" value="1"/>
</dbReference>
<evidence type="ECO:0008006" key="13">
    <source>
        <dbReference type="Google" id="ProtNLM"/>
    </source>
</evidence>
<dbReference type="InterPro" id="IPR003616">
    <property type="entry name" value="Post-SET_dom"/>
</dbReference>
<evidence type="ECO:0000256" key="1">
    <source>
        <dbReference type="ARBA" id="ARBA00004245"/>
    </source>
</evidence>
<accession>A0A8T2JX39</accession>
<dbReference type="Proteomes" id="UP000812440">
    <property type="component" value="Chromosome 8_10"/>
</dbReference>
<dbReference type="GO" id="GO:0051015">
    <property type="term" value="F:actin filament binding"/>
    <property type="evidence" value="ECO:0007669"/>
    <property type="project" value="InterPro"/>
</dbReference>
<dbReference type="GO" id="GO:0016324">
    <property type="term" value="C:apical plasma membrane"/>
    <property type="evidence" value="ECO:0007669"/>
    <property type="project" value="TreeGrafter"/>
</dbReference>
<organism evidence="11 12">
    <name type="scientific">Hymenochirus boettgeri</name>
    <name type="common">Congo dwarf clawed frog</name>
    <dbReference type="NCBI Taxonomy" id="247094"/>
    <lineage>
        <taxon>Eukaryota</taxon>
        <taxon>Metazoa</taxon>
        <taxon>Chordata</taxon>
        <taxon>Craniata</taxon>
        <taxon>Vertebrata</taxon>
        <taxon>Euteleostomi</taxon>
        <taxon>Amphibia</taxon>
        <taxon>Batrachia</taxon>
        <taxon>Anura</taxon>
        <taxon>Pipoidea</taxon>
        <taxon>Pipidae</taxon>
        <taxon>Pipinae</taxon>
        <taxon>Hymenochirus</taxon>
    </lineage>
</organism>
<dbReference type="InterPro" id="IPR027685">
    <property type="entry name" value="Shroom_fam"/>
</dbReference>
<feature type="region of interest" description="Disordered" evidence="8">
    <location>
        <begin position="203"/>
        <end position="311"/>
    </location>
</feature>
<keyword evidence="12" id="KW-1185">Reference proteome</keyword>
<feature type="domain" description="PDZ" evidence="9">
    <location>
        <begin position="22"/>
        <end position="104"/>
    </location>
</feature>
<feature type="compositionally biased region" description="Basic residues" evidence="8">
    <location>
        <begin position="563"/>
        <end position="576"/>
    </location>
</feature>
<protein>
    <recommendedName>
        <fullName evidence="13">PDZ domain-containing protein</fullName>
    </recommendedName>
</protein>
<name>A0A8T2JX39_9PIPI</name>
<proteinExistence type="inferred from homology"/>
<feature type="compositionally biased region" description="Basic and acidic residues" evidence="8">
    <location>
        <begin position="497"/>
        <end position="521"/>
    </location>
</feature>
<feature type="compositionally biased region" description="Basic and acidic residues" evidence="8">
    <location>
        <begin position="547"/>
        <end position="557"/>
    </location>
</feature>
<feature type="compositionally biased region" description="Polar residues" evidence="8">
    <location>
        <begin position="481"/>
        <end position="496"/>
    </location>
</feature>
<dbReference type="OrthoDB" id="10063560at2759"/>
<feature type="compositionally biased region" description="Basic and acidic residues" evidence="8">
    <location>
        <begin position="659"/>
        <end position="679"/>
    </location>
</feature>
<evidence type="ECO:0000256" key="3">
    <source>
        <dbReference type="ARBA" id="ARBA00022473"/>
    </source>
</evidence>
<dbReference type="SMART" id="SM00228">
    <property type="entry name" value="PDZ"/>
    <property type="match status" value="1"/>
</dbReference>
<dbReference type="Gene3D" id="2.30.42.10">
    <property type="match status" value="1"/>
</dbReference>
<dbReference type="FunFam" id="2.30.42.10:FF:000100">
    <property type="entry name" value="Shroom family member 2"/>
    <property type="match status" value="1"/>
</dbReference>
<comment type="caution">
    <text evidence="11">The sequence shown here is derived from an EMBL/GenBank/DDBJ whole genome shotgun (WGS) entry which is preliminary data.</text>
</comment>
<evidence type="ECO:0000259" key="10">
    <source>
        <dbReference type="PROSITE" id="PS50868"/>
    </source>
</evidence>
<dbReference type="CDD" id="cd06750">
    <property type="entry name" value="PDZ_shroom2_3_4-like"/>
    <property type="match status" value="1"/>
</dbReference>
<feature type="compositionally biased region" description="Basic and acidic residues" evidence="8">
    <location>
        <begin position="713"/>
        <end position="731"/>
    </location>
</feature>
<evidence type="ECO:0000259" key="9">
    <source>
        <dbReference type="PROSITE" id="PS50106"/>
    </source>
</evidence>
<evidence type="ECO:0000256" key="4">
    <source>
        <dbReference type="ARBA" id="ARBA00022490"/>
    </source>
</evidence>
<evidence type="ECO:0000256" key="6">
    <source>
        <dbReference type="ARBA" id="ARBA00023203"/>
    </source>
</evidence>
<dbReference type="PANTHER" id="PTHR15012">
    <property type="entry name" value="APICAL PROTEIN/SHROOM-RELATED"/>
    <property type="match status" value="1"/>
</dbReference>
<evidence type="ECO:0000313" key="12">
    <source>
        <dbReference type="Proteomes" id="UP000812440"/>
    </source>
</evidence>
<dbReference type="PROSITE" id="PS50868">
    <property type="entry name" value="POST_SET"/>
    <property type="match status" value="1"/>
</dbReference>
<dbReference type="PROSITE" id="PS50106">
    <property type="entry name" value="PDZ"/>
    <property type="match status" value="1"/>
</dbReference>
<dbReference type="InterPro" id="IPR036034">
    <property type="entry name" value="PDZ_sf"/>
</dbReference>
<gene>
    <name evidence="11" type="ORF">GDO86_015240</name>
</gene>
<feature type="compositionally biased region" description="Polar residues" evidence="8">
    <location>
        <begin position="1336"/>
        <end position="1351"/>
    </location>
</feature>
<feature type="compositionally biased region" description="Polar residues" evidence="8">
    <location>
        <begin position="252"/>
        <end position="275"/>
    </location>
</feature>
<feature type="region of interest" description="Disordered" evidence="8">
    <location>
        <begin position="810"/>
        <end position="829"/>
    </location>
</feature>
<evidence type="ECO:0000256" key="7">
    <source>
        <dbReference type="ARBA" id="ARBA00023212"/>
    </source>
</evidence>
<dbReference type="GO" id="GO:0030864">
    <property type="term" value="C:cortical actin cytoskeleton"/>
    <property type="evidence" value="ECO:0007669"/>
    <property type="project" value="TreeGrafter"/>
</dbReference>
<evidence type="ECO:0000256" key="8">
    <source>
        <dbReference type="SAM" id="MobiDB-lite"/>
    </source>
</evidence>
<dbReference type="GO" id="GO:0043296">
    <property type="term" value="C:apical junction complex"/>
    <property type="evidence" value="ECO:0007669"/>
    <property type="project" value="TreeGrafter"/>
</dbReference>
<feature type="compositionally biased region" description="Pro residues" evidence="8">
    <location>
        <begin position="618"/>
        <end position="633"/>
    </location>
</feature>
<dbReference type="Pfam" id="PF00595">
    <property type="entry name" value="PDZ"/>
    <property type="match status" value="1"/>
</dbReference>
<keyword evidence="5" id="KW-0597">Phosphoprotein</keyword>
<evidence type="ECO:0000313" key="11">
    <source>
        <dbReference type="EMBL" id="KAG8448064.1"/>
    </source>
</evidence>
<keyword evidence="6" id="KW-0009">Actin-binding</keyword>
<feature type="region of interest" description="Disordered" evidence="8">
    <location>
        <begin position="1267"/>
        <end position="1379"/>
    </location>
</feature>
<keyword evidence="3" id="KW-0217">Developmental protein</keyword>
<feature type="region of interest" description="Disordered" evidence="8">
    <location>
        <begin position="478"/>
        <end position="580"/>
    </location>
</feature>
<feature type="compositionally biased region" description="Basic and acidic residues" evidence="8">
    <location>
        <begin position="1284"/>
        <end position="1296"/>
    </location>
</feature>
<keyword evidence="7" id="KW-0206">Cytoskeleton</keyword>
<feature type="compositionally biased region" description="Polar residues" evidence="8">
    <location>
        <begin position="1297"/>
        <end position="1310"/>
    </location>
</feature>
<evidence type="ECO:0000256" key="5">
    <source>
        <dbReference type="ARBA" id="ARBA00022553"/>
    </source>
</evidence>
<feature type="domain" description="Post-SET" evidence="10">
    <location>
        <begin position="330"/>
        <end position="346"/>
    </location>
</feature>
<feature type="compositionally biased region" description="Basic and acidic residues" evidence="8">
    <location>
        <begin position="1357"/>
        <end position="1367"/>
    </location>
</feature>
<dbReference type="GO" id="GO:0007015">
    <property type="term" value="P:actin filament organization"/>
    <property type="evidence" value="ECO:0007669"/>
    <property type="project" value="TreeGrafter"/>
</dbReference>
<comment type="similarity">
    <text evidence="2">Belongs to the shroom family.</text>
</comment>
<comment type="subcellular location">
    <subcellularLocation>
        <location evidence="1">Cytoplasm</location>
        <location evidence="1">Cytoskeleton</location>
    </subcellularLocation>
</comment>
<feature type="region of interest" description="Disordered" evidence="8">
    <location>
        <begin position="649"/>
        <end position="682"/>
    </location>
</feature>
<feature type="compositionally biased region" description="Low complexity" evidence="8">
    <location>
        <begin position="203"/>
        <end position="214"/>
    </location>
</feature>
<feature type="region of interest" description="Disordered" evidence="8">
    <location>
        <begin position="607"/>
        <end position="635"/>
    </location>
</feature>
<dbReference type="GO" id="GO:0005912">
    <property type="term" value="C:adherens junction"/>
    <property type="evidence" value="ECO:0007669"/>
    <property type="project" value="TreeGrafter"/>
</dbReference>
<keyword evidence="4" id="KW-0963">Cytoplasm</keyword>
<feature type="compositionally biased region" description="Acidic residues" evidence="8">
    <location>
        <begin position="608"/>
        <end position="617"/>
    </location>
</feature>
<dbReference type="PANTHER" id="PTHR15012:SF35">
    <property type="entry name" value="PROTEIN SHROOM4"/>
    <property type="match status" value="1"/>
</dbReference>
<dbReference type="EMBL" id="JAACNH010000003">
    <property type="protein sequence ID" value="KAG8448064.1"/>
    <property type="molecule type" value="Genomic_DNA"/>
</dbReference>
<sequence>MHGGEVGMEPQVEDGIFQHSQCIHVQLQGGAPWGFTLKGGLEHGEPLIISKIEDGGKASLSEKMEVGDELVNINGTPLYGSRQEALILIKGSYKILRMIVRRRNISAVRPHSWHLAKLSEVHPDVASMQYPTDAFSLSWHSGCENSELPMPWNPLSRHCSTDKSSSIGSMESLDQPAHNYYEGTLSPIDPSMYQNKRDSAYSSFSASSNTSDYTLSARTEESPQTDCVLDSSKLGDGRYLHTGQGAIETQEETSPQSPAELQQRPSSFPFDTNHLSFVKSPPQPPIRRDSLRASKNKLCRGERRRASAPGDALQMSGMWSLEGPQHKNSENVQCQCGARLCTAHLKDGLSSDQYYMLSSQTDKFAVGKKEISSYCTEKHSRRQGNVKNLKGTNNIELENASCYSTNTIKNTFSKQLSCPYTNSSSLNSCDKIEPGGKTVLNKDDWTQSQPFKHLQFQMDKCNGISKKEDKCNNPRVVKISEGSTLPETADFTQHSGTNKEHPVVHSNSSERSDSEPNDANHDAFQVSLPKDYVGSMRSSSSTETLIEESREQEENKGPMKKMGSSRHRSAQMRKRSDRFATNLRNEIQRRKAQLQKSKGSSVLLCGEETVEEREEPIDCPPPSRPAPPPPPPKNKLRMLEIKRVNAEQFQKNTECPTLEQKEQSHPLKEDSEKDNHGSDAGENILNTMESITKKDEKSLAFKSKLQNDFNKSSVHDSRQRDNRRYPEHTSSDEDSPPRYSVMPTTKSFRDEFRSVTPEFQRQNSRCLDKRDSDTGSIGECTTTGVQWNKGSSVPLISEIKVSQEMRRTSSSLSINSVGSQTENPRGNNVEDNMHYKGQKPLVTNAKFSGLMCGKEQIYSDGISSNDWRIISNENIDQLQRRQEVILQEAVSLNDHPSVIATQRPFFHPSPDFEDCNHQQMPSGGRWKWSPEHKLQPHLHLPQGSSPDASAMHTENVISANRPVAEDNILMPFADRRRFFENTSKIHSVPHISVQMKQNKNSFCPSFPDPPLSQKVVSDLRRRSVDHTFHPSSPNRQDSASSYSECFVNHAMDPLLCCNQSSHASEYLHHHKGHGCRVHDGYVCCSSDLCPTMLKRNMPLSHVSCHCLHHHHHHQWTRYGDYLCPAQHNTLEDGASLHRDPWHVQKSVLQEVPLNEWTQLQKVPNRKCSQTGSDLCHNNSVFHRTGPCRTCCDNSDQDFPPCYRTVSSYDLSCDHPRQMDLPSFQSECSDPSMGRGRAYSVSQLNLDCLALRERRECPLFKLEEHLPNAPAKKEKPPRPPPPNWDKFKERRASHESSHSTVTYSRENSASPVHSLGMETARQRSQSLPMERMFLKVTKNNPSSELEPSQSRDNSPRPPDLRPAQHDMVSEGVLSNCEPTG</sequence>